<name>A0A7W8ZM51_9SPHI</name>
<dbReference type="EMBL" id="JACHCE010000003">
    <property type="protein sequence ID" value="MBB5636571.1"/>
    <property type="molecule type" value="Genomic_DNA"/>
</dbReference>
<dbReference type="RefSeq" id="WP_183882247.1">
    <property type="nucleotide sequence ID" value="NZ_JACHCD010000001.1"/>
</dbReference>
<dbReference type="Gene3D" id="2.60.40.10">
    <property type="entry name" value="Immunoglobulins"/>
    <property type="match status" value="1"/>
</dbReference>
<evidence type="ECO:0000313" key="2">
    <source>
        <dbReference type="EMBL" id="MBB5636571.1"/>
    </source>
</evidence>
<reference evidence="2 3" key="1">
    <citation type="submission" date="2020-08" db="EMBL/GenBank/DDBJ databases">
        <title>Genomic Encyclopedia of Type Strains, Phase IV (KMG-V): Genome sequencing to study the core and pangenomes of soil and plant-associated prokaryotes.</title>
        <authorList>
            <person name="Whitman W."/>
        </authorList>
    </citation>
    <scope>NUCLEOTIDE SEQUENCE [LARGE SCALE GENOMIC DNA]</scope>
    <source>
        <strain evidence="2 3">S3M1</strain>
    </source>
</reference>
<sequence length="270" mass="30094">MRLLTILFTLYLAPVLLNPAQGQGFSISPSRIFFTGNPGETVSQTITFGNTSGGVLSFTTRKQDWERDSLGTKVYYDSNTKPLSNAGWITLSSNDVSVQPGENKQVIISLNIPADAKKLTSSMLFFTQVREQEAQQKSTAKIGINVLMEVGIQVYYVPRGLSPGELEFLSFDDHGLYENGKNKYRRLALKIHNKGSLNKDAFIRFELTNKETGEEIKIKPEVLAMLPDATQWVMVDLPFDLKGKFLAVALLDAGSSYDLKVAEKEIIYRP</sequence>
<gene>
    <name evidence="2" type="ORF">HDE68_002472</name>
</gene>
<keyword evidence="1" id="KW-0732">Signal</keyword>
<evidence type="ECO:0000313" key="3">
    <source>
        <dbReference type="Proteomes" id="UP000537204"/>
    </source>
</evidence>
<proteinExistence type="predicted"/>
<dbReference type="InterPro" id="IPR013783">
    <property type="entry name" value="Ig-like_fold"/>
</dbReference>
<feature type="signal peptide" evidence="1">
    <location>
        <begin position="1"/>
        <end position="22"/>
    </location>
</feature>
<dbReference type="Proteomes" id="UP000537204">
    <property type="component" value="Unassembled WGS sequence"/>
</dbReference>
<protein>
    <recommendedName>
        <fullName evidence="4">Fn3 domain-containing protein</fullName>
    </recommendedName>
</protein>
<dbReference type="AlphaFoldDB" id="A0A7W8ZM51"/>
<evidence type="ECO:0008006" key="4">
    <source>
        <dbReference type="Google" id="ProtNLM"/>
    </source>
</evidence>
<evidence type="ECO:0000256" key="1">
    <source>
        <dbReference type="SAM" id="SignalP"/>
    </source>
</evidence>
<organism evidence="2 3">
    <name type="scientific">Pedobacter cryoconitis</name>
    <dbReference type="NCBI Taxonomy" id="188932"/>
    <lineage>
        <taxon>Bacteria</taxon>
        <taxon>Pseudomonadati</taxon>
        <taxon>Bacteroidota</taxon>
        <taxon>Sphingobacteriia</taxon>
        <taxon>Sphingobacteriales</taxon>
        <taxon>Sphingobacteriaceae</taxon>
        <taxon>Pedobacter</taxon>
    </lineage>
</organism>
<feature type="chain" id="PRO_5030971846" description="Fn3 domain-containing protein" evidence="1">
    <location>
        <begin position="23"/>
        <end position="270"/>
    </location>
</feature>
<comment type="caution">
    <text evidence="2">The sequence shown here is derived from an EMBL/GenBank/DDBJ whole genome shotgun (WGS) entry which is preliminary data.</text>
</comment>
<accession>A0A7W8ZM51</accession>